<name>A0A8T1UHL8_9STRA</name>
<dbReference type="AlphaFoldDB" id="A0A8T1UHL8"/>
<evidence type="ECO:0000313" key="4">
    <source>
        <dbReference type="Proteomes" id="UP000688947"/>
    </source>
</evidence>
<dbReference type="Proteomes" id="UP000688947">
    <property type="component" value="Unassembled WGS sequence"/>
</dbReference>
<evidence type="ECO:0000313" key="3">
    <source>
        <dbReference type="EMBL" id="KAG6961993.1"/>
    </source>
</evidence>
<dbReference type="PANTHER" id="PTHR40866">
    <property type="entry name" value="BED-TYPE DOMAIN-CONTAINING PROTEIN"/>
    <property type="match status" value="1"/>
</dbReference>
<accession>A0A8T1UHL8</accession>
<dbReference type="PANTHER" id="PTHR40866:SF1">
    <property type="entry name" value="BED-TYPE DOMAIN-CONTAINING PROTEIN"/>
    <property type="match status" value="1"/>
</dbReference>
<gene>
    <name evidence="3" type="ORF">JG687_00007389</name>
</gene>
<sequence>MSTHDAAFLEEVEDFLVSFDLPIFPTLQTGVQLLSDAENSDEASPTDRVKKEAAQPVNSAKSSKGKKKTRQVLDPVAKHELEKAKDRKRRSVYRERRRVEKEALQQQVGELTTELAEVQKAKENERSLATSAWEMMAKRQLQARVNAEEKQRRLIRVIESRTALIQEFQGVMQHGLGNVHDDVAYQHKKIRLEPSDAEFYKVYAMELDTFYAQTDEFLRNYGLDSTDASWDQSRRQWKEDGETGYYIYTDKYVMPFAFRQICRFLWCVAQMQHRQEDREHFDGVEDPENTSAFKFRVTTCLNSGRSVSVLERAVVRRYVRDDRSVVVWRSFTEGEGMFTGMHADERTMDIFKWMEWVVVRNLALSEVDDPMTRSLVAAKPISPKALVRYMRHVAAKVGARIAVDMSDEFGIMFDGWTSGTLHIVAVYGHFSKDRILQQVMHALSSAEYGQGTDAHIELIDAILDVYQNDFSMIVSIVAETVRRIKP</sequence>
<evidence type="ECO:0000256" key="1">
    <source>
        <dbReference type="SAM" id="Coils"/>
    </source>
</evidence>
<evidence type="ECO:0000256" key="2">
    <source>
        <dbReference type="SAM" id="MobiDB-lite"/>
    </source>
</evidence>
<protein>
    <submittedName>
        <fullName evidence="3">Uncharacterized protein</fullName>
    </submittedName>
</protein>
<comment type="caution">
    <text evidence="3">The sequence shown here is derived from an EMBL/GenBank/DDBJ whole genome shotgun (WGS) entry which is preliminary data.</text>
</comment>
<dbReference type="VEuPathDB" id="FungiDB:PC110_g11891"/>
<feature type="region of interest" description="Disordered" evidence="2">
    <location>
        <begin position="36"/>
        <end position="72"/>
    </location>
</feature>
<dbReference type="EMBL" id="JAENGZ010000325">
    <property type="protein sequence ID" value="KAG6961993.1"/>
    <property type="molecule type" value="Genomic_DNA"/>
</dbReference>
<keyword evidence="1" id="KW-0175">Coiled coil</keyword>
<reference evidence="3" key="1">
    <citation type="submission" date="2021-01" db="EMBL/GenBank/DDBJ databases">
        <title>Phytophthora aleatoria, a newly-described species from Pinus radiata is distinct from Phytophthora cactorum isolates based on comparative genomics.</title>
        <authorList>
            <person name="Mcdougal R."/>
            <person name="Panda P."/>
            <person name="Williams N."/>
            <person name="Studholme D.J."/>
        </authorList>
    </citation>
    <scope>NUCLEOTIDE SEQUENCE</scope>
    <source>
        <strain evidence="3">NZFS 3830</strain>
    </source>
</reference>
<dbReference type="OrthoDB" id="119452at2759"/>
<organism evidence="3 4">
    <name type="scientific">Phytophthora cactorum</name>
    <dbReference type="NCBI Taxonomy" id="29920"/>
    <lineage>
        <taxon>Eukaryota</taxon>
        <taxon>Sar</taxon>
        <taxon>Stramenopiles</taxon>
        <taxon>Oomycota</taxon>
        <taxon>Peronosporomycetes</taxon>
        <taxon>Peronosporales</taxon>
        <taxon>Peronosporaceae</taxon>
        <taxon>Phytophthora</taxon>
    </lineage>
</organism>
<feature type="coiled-coil region" evidence="1">
    <location>
        <begin position="94"/>
        <end position="121"/>
    </location>
</feature>
<proteinExistence type="predicted"/>